<keyword evidence="3" id="KW-1133">Transmembrane helix</keyword>
<keyword evidence="4" id="KW-0969">Cilium</keyword>
<reference evidence="4" key="2">
    <citation type="submission" date="2021-01" db="EMBL/GenBank/DDBJ databases">
        <authorList>
            <person name="Mieszkin S."/>
            <person name="Pouder E."/>
            <person name="Alain K."/>
        </authorList>
    </citation>
    <scope>NUCLEOTIDE SEQUENCE</scope>
    <source>
        <strain evidence="4">HW T2.11</strain>
    </source>
</reference>
<feature type="transmembrane region" description="Helical" evidence="3">
    <location>
        <begin position="183"/>
        <end position="207"/>
    </location>
</feature>
<keyword evidence="5" id="KW-1185">Reference proteome</keyword>
<feature type="transmembrane region" description="Helical" evidence="3">
    <location>
        <begin position="90"/>
        <end position="110"/>
    </location>
</feature>
<dbReference type="AlphaFoldDB" id="A0A963YRB9"/>
<comment type="caution">
    <text evidence="4">The sequence shown here is derived from an EMBL/GenBank/DDBJ whole genome shotgun (WGS) entry which is preliminary data.</text>
</comment>
<keyword evidence="3" id="KW-0812">Transmembrane</keyword>
<dbReference type="Proteomes" id="UP000708298">
    <property type="component" value="Unassembled WGS sequence"/>
</dbReference>
<reference evidence="4" key="1">
    <citation type="journal article" date="2021" name="Microorganisms">
        <title>Acidisoma silvae sp. nov. and Acidisomacellulosilytica sp. nov., Two Acidophilic Bacteria Isolated from Decaying Wood, Hydrolyzing Cellulose and Producing Poly-3-hydroxybutyrate.</title>
        <authorList>
            <person name="Mieszkin S."/>
            <person name="Pouder E."/>
            <person name="Uroz S."/>
            <person name="Simon-Colin C."/>
            <person name="Alain K."/>
        </authorList>
    </citation>
    <scope>NUCLEOTIDE SEQUENCE</scope>
    <source>
        <strain evidence="4">HW T2.11</strain>
    </source>
</reference>
<name>A0A963YRB9_9PROT</name>
<protein>
    <submittedName>
        <fullName evidence="4">Flagellar type III secretion system protein FlhB</fullName>
    </submittedName>
</protein>
<dbReference type="EMBL" id="JAESVB010000002">
    <property type="protein sequence ID" value="MCB8874895.1"/>
    <property type="molecule type" value="Genomic_DNA"/>
</dbReference>
<dbReference type="GO" id="GO:0005886">
    <property type="term" value="C:plasma membrane"/>
    <property type="evidence" value="ECO:0007669"/>
    <property type="project" value="TreeGrafter"/>
</dbReference>
<keyword evidence="4" id="KW-0282">Flagellum</keyword>
<evidence type="ECO:0000313" key="5">
    <source>
        <dbReference type="Proteomes" id="UP000708298"/>
    </source>
</evidence>
<dbReference type="PRINTS" id="PR00950">
    <property type="entry name" value="TYPE3IMSPROT"/>
</dbReference>
<evidence type="ECO:0000256" key="2">
    <source>
        <dbReference type="SAM" id="MobiDB-lite"/>
    </source>
</evidence>
<keyword evidence="3" id="KW-0472">Membrane</keyword>
<evidence type="ECO:0000256" key="1">
    <source>
        <dbReference type="ARBA" id="ARBA00010690"/>
    </source>
</evidence>
<sequence>MSDHAPDAEKKHAPTERRLRQAVERGDMVRSTDLPKATATILTVLIALHASALVGGIILQVARTALMTAGTAPSAAAAAGAEMTLVMQSVLPVLVLVALLSLLASFLFGGWGFSLSSLSPDLGKLFSLSGLGEIFSVSHLTETVKSFVKFVVIGVVGGLSLLQERDSLLSLGHVRPFSAAPAFALILGILSRICLAIALIAATDMGLQLWLYRRRHRMSDAEMREEMKDAVGNPQVRQRQRAAQRRIARARQMRRLPEASVIVTNPTHVAVALRFRKGQDAAPFLVAKGVDLMAAEIVGKARGYGIPIVEAPPLARAVYRHVEPEEPIPVALYRACAEVLAYIWRLEAWRAAGIAAQKPMPPKIPDIRMPQDQGEA</sequence>
<dbReference type="Gene3D" id="3.40.1690.10">
    <property type="entry name" value="secretion proteins EscU"/>
    <property type="match status" value="1"/>
</dbReference>
<feature type="region of interest" description="Disordered" evidence="2">
    <location>
        <begin position="1"/>
        <end position="24"/>
    </location>
</feature>
<feature type="transmembrane region" description="Helical" evidence="3">
    <location>
        <begin position="37"/>
        <end position="59"/>
    </location>
</feature>
<dbReference type="PANTHER" id="PTHR30531">
    <property type="entry name" value="FLAGELLAR BIOSYNTHETIC PROTEIN FLHB"/>
    <property type="match status" value="1"/>
</dbReference>
<dbReference type="InterPro" id="IPR006135">
    <property type="entry name" value="T3SS_substrate_exporter"/>
</dbReference>
<organism evidence="4 5">
    <name type="scientific">Acidisoma silvae</name>
    <dbReference type="NCBI Taxonomy" id="2802396"/>
    <lineage>
        <taxon>Bacteria</taxon>
        <taxon>Pseudomonadati</taxon>
        <taxon>Pseudomonadota</taxon>
        <taxon>Alphaproteobacteria</taxon>
        <taxon>Acetobacterales</taxon>
        <taxon>Acidocellaceae</taxon>
        <taxon>Acidisoma</taxon>
    </lineage>
</organism>
<dbReference type="SUPFAM" id="SSF160544">
    <property type="entry name" value="EscU C-terminal domain-like"/>
    <property type="match status" value="1"/>
</dbReference>
<accession>A0A963YRB9</accession>
<dbReference type="PANTHER" id="PTHR30531:SF12">
    <property type="entry name" value="FLAGELLAR BIOSYNTHETIC PROTEIN FLHB"/>
    <property type="match status" value="1"/>
</dbReference>
<keyword evidence="4" id="KW-0966">Cell projection</keyword>
<proteinExistence type="inferred from homology"/>
<dbReference type="RefSeq" id="WP_227320551.1">
    <property type="nucleotide sequence ID" value="NZ_JAESVB010000002.1"/>
</dbReference>
<dbReference type="InterPro" id="IPR029025">
    <property type="entry name" value="T3SS_substrate_exporter_C"/>
</dbReference>
<comment type="similarity">
    <text evidence="1">Belongs to the type III secretion exporter family.</text>
</comment>
<dbReference type="Pfam" id="PF01312">
    <property type="entry name" value="Bac_export_2"/>
    <property type="match status" value="1"/>
</dbReference>
<evidence type="ECO:0000313" key="4">
    <source>
        <dbReference type="EMBL" id="MCB8874895.1"/>
    </source>
</evidence>
<dbReference type="GO" id="GO:0009306">
    <property type="term" value="P:protein secretion"/>
    <property type="evidence" value="ECO:0007669"/>
    <property type="project" value="InterPro"/>
</dbReference>
<gene>
    <name evidence="4" type="primary">flhB</name>
    <name evidence="4" type="ORF">ASILVAE211_06850</name>
</gene>
<evidence type="ECO:0000256" key="3">
    <source>
        <dbReference type="SAM" id="Phobius"/>
    </source>
</evidence>